<feature type="region of interest" description="Disordered" evidence="1">
    <location>
        <begin position="97"/>
        <end position="134"/>
    </location>
</feature>
<evidence type="ECO:0000313" key="2">
    <source>
        <dbReference type="EMBL" id="PCH35857.1"/>
    </source>
</evidence>
<evidence type="ECO:0000313" key="3">
    <source>
        <dbReference type="Proteomes" id="UP000218811"/>
    </source>
</evidence>
<evidence type="ECO:0000256" key="1">
    <source>
        <dbReference type="SAM" id="MobiDB-lite"/>
    </source>
</evidence>
<dbReference type="Proteomes" id="UP000218811">
    <property type="component" value="Unassembled WGS sequence"/>
</dbReference>
<feature type="compositionally biased region" description="Basic and acidic residues" evidence="1">
    <location>
        <begin position="106"/>
        <end position="132"/>
    </location>
</feature>
<dbReference type="EMBL" id="KB467865">
    <property type="protein sequence ID" value="PCH35857.1"/>
    <property type="molecule type" value="Genomic_DNA"/>
</dbReference>
<name>A0A2H3JIN5_WOLCO</name>
<organism evidence="2 3">
    <name type="scientific">Wolfiporia cocos (strain MD-104)</name>
    <name type="common">Brown rot fungus</name>
    <dbReference type="NCBI Taxonomy" id="742152"/>
    <lineage>
        <taxon>Eukaryota</taxon>
        <taxon>Fungi</taxon>
        <taxon>Dikarya</taxon>
        <taxon>Basidiomycota</taxon>
        <taxon>Agaricomycotina</taxon>
        <taxon>Agaricomycetes</taxon>
        <taxon>Polyporales</taxon>
        <taxon>Phaeolaceae</taxon>
        <taxon>Wolfiporia</taxon>
    </lineage>
</organism>
<gene>
    <name evidence="2" type="ORF">WOLCODRAFT_156551</name>
</gene>
<reference evidence="2 3" key="1">
    <citation type="journal article" date="2012" name="Science">
        <title>The Paleozoic origin of enzymatic lignin decomposition reconstructed from 31 fungal genomes.</title>
        <authorList>
            <person name="Floudas D."/>
            <person name="Binder M."/>
            <person name="Riley R."/>
            <person name="Barry K."/>
            <person name="Blanchette R.A."/>
            <person name="Henrissat B."/>
            <person name="Martinez A.T."/>
            <person name="Otillar R."/>
            <person name="Spatafora J.W."/>
            <person name="Yadav J.S."/>
            <person name="Aerts A."/>
            <person name="Benoit I."/>
            <person name="Boyd A."/>
            <person name="Carlson A."/>
            <person name="Copeland A."/>
            <person name="Coutinho P.M."/>
            <person name="de Vries R.P."/>
            <person name="Ferreira P."/>
            <person name="Findley K."/>
            <person name="Foster B."/>
            <person name="Gaskell J."/>
            <person name="Glotzer D."/>
            <person name="Gorecki P."/>
            <person name="Heitman J."/>
            <person name="Hesse C."/>
            <person name="Hori C."/>
            <person name="Igarashi K."/>
            <person name="Jurgens J.A."/>
            <person name="Kallen N."/>
            <person name="Kersten P."/>
            <person name="Kohler A."/>
            <person name="Kuees U."/>
            <person name="Kumar T.K.A."/>
            <person name="Kuo A."/>
            <person name="LaButti K."/>
            <person name="Larrondo L.F."/>
            <person name="Lindquist E."/>
            <person name="Ling A."/>
            <person name="Lombard V."/>
            <person name="Lucas S."/>
            <person name="Lundell T."/>
            <person name="Martin R."/>
            <person name="McLaughlin D.J."/>
            <person name="Morgenstern I."/>
            <person name="Morin E."/>
            <person name="Murat C."/>
            <person name="Nagy L.G."/>
            <person name="Nolan M."/>
            <person name="Ohm R.A."/>
            <person name="Patyshakuliyeva A."/>
            <person name="Rokas A."/>
            <person name="Ruiz-Duenas F.J."/>
            <person name="Sabat G."/>
            <person name="Salamov A."/>
            <person name="Samejima M."/>
            <person name="Schmutz J."/>
            <person name="Slot J.C."/>
            <person name="St John F."/>
            <person name="Stenlid J."/>
            <person name="Sun H."/>
            <person name="Sun S."/>
            <person name="Syed K."/>
            <person name="Tsang A."/>
            <person name="Wiebenga A."/>
            <person name="Young D."/>
            <person name="Pisabarro A."/>
            <person name="Eastwood D.C."/>
            <person name="Martin F."/>
            <person name="Cullen D."/>
            <person name="Grigoriev I.V."/>
            <person name="Hibbett D.S."/>
        </authorList>
    </citation>
    <scope>NUCLEOTIDE SEQUENCE [LARGE SCALE GENOMIC DNA]</scope>
    <source>
        <strain evidence="2 3">MD-104</strain>
    </source>
</reference>
<proteinExistence type="predicted"/>
<accession>A0A2H3JIN5</accession>
<protein>
    <submittedName>
        <fullName evidence="2">Uncharacterized protein</fullName>
    </submittedName>
</protein>
<keyword evidence="3" id="KW-1185">Reference proteome</keyword>
<dbReference type="AlphaFoldDB" id="A0A2H3JIN5"/>
<sequence length="192" mass="21329">MSSRLHDRMAPLTRPDTYSLTARPASFHGMGGHVAYHHTASEHMMGRDISDFLSREQPDGSEHPGLYDWLHSGHRSRRVHRPSHRFHDKGKLHGAHRLAQAHHPHRGSEEGHGRTSPEHQRKSDKVQMREVQDGSGALGLGTIARYIGRIFGSEDTGTNARRSANLCDDTALLRELIAESGLDPSTTIVCAD</sequence>